<dbReference type="Proteomes" id="UP000319004">
    <property type="component" value="Chromosome"/>
</dbReference>
<keyword evidence="1" id="KW-0732">Signal</keyword>
<keyword evidence="3" id="KW-1185">Reference proteome</keyword>
<protein>
    <recommendedName>
        <fullName evidence="4">Secreted protein</fullName>
    </recommendedName>
</protein>
<evidence type="ECO:0000313" key="3">
    <source>
        <dbReference type="Proteomes" id="UP000319004"/>
    </source>
</evidence>
<dbReference type="KEGG" id="snep:Enr13x_10080"/>
<evidence type="ECO:0000256" key="1">
    <source>
        <dbReference type="SAM" id="SignalP"/>
    </source>
</evidence>
<evidence type="ECO:0000313" key="2">
    <source>
        <dbReference type="EMBL" id="QDV41170.1"/>
    </source>
</evidence>
<organism evidence="2 3">
    <name type="scientific">Stieleria neptunia</name>
    <dbReference type="NCBI Taxonomy" id="2527979"/>
    <lineage>
        <taxon>Bacteria</taxon>
        <taxon>Pseudomonadati</taxon>
        <taxon>Planctomycetota</taxon>
        <taxon>Planctomycetia</taxon>
        <taxon>Pirellulales</taxon>
        <taxon>Pirellulaceae</taxon>
        <taxon>Stieleria</taxon>
    </lineage>
</organism>
<feature type="chain" id="PRO_5021992217" description="Secreted protein" evidence="1">
    <location>
        <begin position="19"/>
        <end position="64"/>
    </location>
</feature>
<dbReference type="RefSeq" id="WP_145384944.1">
    <property type="nucleotide sequence ID" value="NZ_CP037423.1"/>
</dbReference>
<dbReference type="OrthoDB" id="284580at2"/>
<dbReference type="PROSITE" id="PS51257">
    <property type="entry name" value="PROKAR_LIPOPROTEIN"/>
    <property type="match status" value="1"/>
</dbReference>
<dbReference type="AlphaFoldDB" id="A0A518HK55"/>
<feature type="signal peptide" evidence="1">
    <location>
        <begin position="1"/>
        <end position="18"/>
    </location>
</feature>
<evidence type="ECO:0008006" key="4">
    <source>
        <dbReference type="Google" id="ProtNLM"/>
    </source>
</evidence>
<sequence precursor="true">MKTFSRSLLILCASTAMIISVGCGEKSAPTSMTEGVELSEIEAYEQAVLDMESEDTGEMDDVTE</sequence>
<name>A0A518HK55_9BACT</name>
<reference evidence="2 3" key="1">
    <citation type="submission" date="2019-03" db="EMBL/GenBank/DDBJ databases">
        <title>Deep-cultivation of Planctomycetes and their phenomic and genomic characterization uncovers novel biology.</title>
        <authorList>
            <person name="Wiegand S."/>
            <person name="Jogler M."/>
            <person name="Boedeker C."/>
            <person name="Pinto D."/>
            <person name="Vollmers J."/>
            <person name="Rivas-Marin E."/>
            <person name="Kohn T."/>
            <person name="Peeters S.H."/>
            <person name="Heuer A."/>
            <person name="Rast P."/>
            <person name="Oberbeckmann S."/>
            <person name="Bunk B."/>
            <person name="Jeske O."/>
            <person name="Meyerdierks A."/>
            <person name="Storesund J.E."/>
            <person name="Kallscheuer N."/>
            <person name="Luecker S."/>
            <person name="Lage O.M."/>
            <person name="Pohl T."/>
            <person name="Merkel B.J."/>
            <person name="Hornburger P."/>
            <person name="Mueller R.-W."/>
            <person name="Bruemmer F."/>
            <person name="Labrenz M."/>
            <person name="Spormann A.M."/>
            <person name="Op den Camp H."/>
            <person name="Overmann J."/>
            <person name="Amann R."/>
            <person name="Jetten M.S.M."/>
            <person name="Mascher T."/>
            <person name="Medema M.H."/>
            <person name="Devos D.P."/>
            <person name="Kaster A.-K."/>
            <person name="Ovreas L."/>
            <person name="Rohde M."/>
            <person name="Galperin M.Y."/>
            <person name="Jogler C."/>
        </authorList>
    </citation>
    <scope>NUCLEOTIDE SEQUENCE [LARGE SCALE GENOMIC DNA]</scope>
    <source>
        <strain evidence="2 3">Enr13</strain>
    </source>
</reference>
<proteinExistence type="predicted"/>
<dbReference type="EMBL" id="CP037423">
    <property type="protein sequence ID" value="QDV41170.1"/>
    <property type="molecule type" value="Genomic_DNA"/>
</dbReference>
<gene>
    <name evidence="2" type="ORF">Enr13x_10080</name>
</gene>
<accession>A0A518HK55</accession>